<keyword evidence="2 4" id="KW-0808">Transferase</keyword>
<evidence type="ECO:0000256" key="2">
    <source>
        <dbReference type="ARBA" id="ARBA00022679"/>
    </source>
</evidence>
<dbReference type="Pfam" id="PF00588">
    <property type="entry name" value="SpoU_methylase"/>
    <property type="match status" value="1"/>
</dbReference>
<dbReference type="SMART" id="SM00967">
    <property type="entry name" value="SpoU_sub_bind"/>
    <property type="match status" value="1"/>
</dbReference>
<dbReference type="InterPro" id="IPR001537">
    <property type="entry name" value="SpoU_MeTrfase"/>
</dbReference>
<evidence type="ECO:0000313" key="5">
    <source>
        <dbReference type="Proteomes" id="UP001257659"/>
    </source>
</evidence>
<name>A0ABU1K6X1_9FLAO</name>
<dbReference type="InterPro" id="IPR029064">
    <property type="entry name" value="Ribosomal_eL30-like_sf"/>
</dbReference>
<accession>A0ABU1K6X1</accession>
<dbReference type="Proteomes" id="UP001257659">
    <property type="component" value="Unassembled WGS sequence"/>
</dbReference>
<comment type="caution">
    <text evidence="4">The sequence shown here is derived from an EMBL/GenBank/DDBJ whole genome shotgun (WGS) entry which is preliminary data.</text>
</comment>
<dbReference type="NCBIfam" id="TIGR00186">
    <property type="entry name" value="rRNA_methyl_3"/>
    <property type="match status" value="1"/>
</dbReference>
<sequence>MKNIIYGIHSTAEALKQEESIDKLFVQKNLSSQNAKEVVRLAKEKKVQVSYVPIEKLNKLTQENHQGIVAKISPIQLYSIENLVESAFKKTSSPLFLLLDQVSDVRNLGAIIRTAECTGVNGIILSKQGSAALNDQTVKTSTGAIFNVPICKVDHLKDAIFFLSSYDVKTIAATEKSNDLIYDVDLKGAIALIMGSEGKGITPSILKMVNHRAKLPLLGDIESLNVSVACGAILFEAVRQRL</sequence>
<dbReference type="InterPro" id="IPR029026">
    <property type="entry name" value="tRNA_m1G_MTases_N"/>
</dbReference>
<dbReference type="InterPro" id="IPR029028">
    <property type="entry name" value="Alpha/beta_knot_MTases"/>
</dbReference>
<dbReference type="SUPFAM" id="SSF75217">
    <property type="entry name" value="alpha/beta knot"/>
    <property type="match status" value="1"/>
</dbReference>
<dbReference type="Pfam" id="PF08032">
    <property type="entry name" value="SpoU_sub_bind"/>
    <property type="match status" value="1"/>
</dbReference>
<dbReference type="InterPro" id="IPR013123">
    <property type="entry name" value="SpoU_subst-bd"/>
</dbReference>
<protein>
    <submittedName>
        <fullName evidence="4">23S rRNA (Guanosine2251-2'-O)-methyltransferase</fullName>
        <ecNumber evidence="4">2.1.1.185</ecNumber>
    </submittedName>
</protein>
<dbReference type="EMBL" id="JAVDQA010000005">
    <property type="protein sequence ID" value="MDR6301358.1"/>
    <property type="molecule type" value="Genomic_DNA"/>
</dbReference>
<evidence type="ECO:0000256" key="1">
    <source>
        <dbReference type="ARBA" id="ARBA00022603"/>
    </source>
</evidence>
<evidence type="ECO:0000259" key="3">
    <source>
        <dbReference type="SMART" id="SM00967"/>
    </source>
</evidence>
<keyword evidence="5" id="KW-1185">Reference proteome</keyword>
<dbReference type="CDD" id="cd18103">
    <property type="entry name" value="SpoU-like_RlmB"/>
    <property type="match status" value="1"/>
</dbReference>
<dbReference type="Gene3D" id="3.30.1330.30">
    <property type="match status" value="1"/>
</dbReference>
<dbReference type="RefSeq" id="WP_309728693.1">
    <property type="nucleotide sequence ID" value="NZ_JAVDQA010000005.1"/>
</dbReference>
<reference evidence="4 5" key="1">
    <citation type="submission" date="2023-07" db="EMBL/GenBank/DDBJ databases">
        <title>Genomic Encyclopedia of Type Strains, Phase IV (KMG-IV): sequencing the most valuable type-strain genomes for metagenomic binning, comparative biology and taxonomic classification.</title>
        <authorList>
            <person name="Goeker M."/>
        </authorList>
    </citation>
    <scope>NUCLEOTIDE SEQUENCE [LARGE SCALE GENOMIC DNA]</scope>
    <source>
        <strain evidence="4 5">DSM 102814</strain>
    </source>
</reference>
<dbReference type="GO" id="GO:0008168">
    <property type="term" value="F:methyltransferase activity"/>
    <property type="evidence" value="ECO:0007669"/>
    <property type="project" value="UniProtKB-KW"/>
</dbReference>
<dbReference type="InterPro" id="IPR004441">
    <property type="entry name" value="rRNA_MeTrfase_TrmH"/>
</dbReference>
<dbReference type="GO" id="GO:0032259">
    <property type="term" value="P:methylation"/>
    <property type="evidence" value="ECO:0007669"/>
    <property type="project" value="UniProtKB-KW"/>
</dbReference>
<keyword evidence="1 4" id="KW-0489">Methyltransferase</keyword>
<dbReference type="EC" id="2.1.1.185" evidence="4"/>
<dbReference type="PANTHER" id="PTHR46429">
    <property type="entry name" value="23S RRNA (GUANOSINE-2'-O-)-METHYLTRANSFERASE RLMB"/>
    <property type="match status" value="1"/>
</dbReference>
<gene>
    <name evidence="4" type="ORF">GGR31_002009</name>
</gene>
<dbReference type="PANTHER" id="PTHR46429:SF1">
    <property type="entry name" value="23S RRNA (GUANOSINE-2'-O-)-METHYLTRANSFERASE RLMB"/>
    <property type="match status" value="1"/>
</dbReference>
<dbReference type="SUPFAM" id="SSF55315">
    <property type="entry name" value="L30e-like"/>
    <property type="match status" value="1"/>
</dbReference>
<organism evidence="4 5">
    <name type="scientific">Mesonia maritima</name>
    <dbReference type="NCBI Taxonomy" id="1793873"/>
    <lineage>
        <taxon>Bacteria</taxon>
        <taxon>Pseudomonadati</taxon>
        <taxon>Bacteroidota</taxon>
        <taxon>Flavobacteriia</taxon>
        <taxon>Flavobacteriales</taxon>
        <taxon>Flavobacteriaceae</taxon>
        <taxon>Mesonia</taxon>
    </lineage>
</organism>
<feature type="domain" description="RNA 2-O ribose methyltransferase substrate binding" evidence="3">
    <location>
        <begin position="4"/>
        <end position="78"/>
    </location>
</feature>
<proteinExistence type="predicted"/>
<dbReference type="Gene3D" id="3.40.1280.10">
    <property type="match status" value="1"/>
</dbReference>
<evidence type="ECO:0000313" key="4">
    <source>
        <dbReference type="EMBL" id="MDR6301358.1"/>
    </source>
</evidence>